<dbReference type="GO" id="GO:0008955">
    <property type="term" value="F:peptidoglycan glycosyltransferase activity"/>
    <property type="evidence" value="ECO:0007669"/>
    <property type="project" value="UniProtKB-EC"/>
</dbReference>
<dbReference type="EC" id="3.4.16.4" evidence="6"/>
<keyword evidence="8" id="KW-1003">Cell membrane</keyword>
<dbReference type="GO" id="GO:0008360">
    <property type="term" value="P:regulation of cell shape"/>
    <property type="evidence" value="ECO:0007669"/>
    <property type="project" value="UniProtKB-KW"/>
</dbReference>
<dbReference type="SUPFAM" id="SSF56601">
    <property type="entry name" value="beta-lactamase/transpeptidase-like"/>
    <property type="match status" value="1"/>
</dbReference>
<dbReference type="InterPro" id="IPR001460">
    <property type="entry name" value="PCN-bd_Tpept"/>
</dbReference>
<dbReference type="Pfam" id="PF00905">
    <property type="entry name" value="Transpeptidase"/>
    <property type="match status" value="1"/>
</dbReference>
<evidence type="ECO:0000256" key="5">
    <source>
        <dbReference type="ARBA" id="ARBA00007739"/>
    </source>
</evidence>
<dbReference type="EC" id="2.4.99.28" evidence="24"/>
<name>A0A9D1HPD1_9FIRM</name>
<keyword evidence="18 27" id="KW-1133">Transmembrane helix</keyword>
<evidence type="ECO:0000256" key="24">
    <source>
        <dbReference type="ARBA" id="ARBA00044770"/>
    </source>
</evidence>
<evidence type="ECO:0000256" key="7">
    <source>
        <dbReference type="ARBA" id="ARBA00018638"/>
    </source>
</evidence>
<evidence type="ECO:0000256" key="19">
    <source>
        <dbReference type="ARBA" id="ARBA00023136"/>
    </source>
</evidence>
<dbReference type="GO" id="GO:0009002">
    <property type="term" value="F:serine-type D-Ala-D-Ala carboxypeptidase activity"/>
    <property type="evidence" value="ECO:0007669"/>
    <property type="project" value="UniProtKB-EC"/>
</dbReference>
<feature type="domain" description="Penicillin-binding protein transpeptidase" evidence="28">
    <location>
        <begin position="311"/>
        <end position="549"/>
    </location>
</feature>
<evidence type="ECO:0000256" key="25">
    <source>
        <dbReference type="ARBA" id="ARBA00049902"/>
    </source>
</evidence>
<comment type="function">
    <text evidence="1">Cell wall formation. Synthesis of cross-linked peptidoglycan from the lipid intermediates. The enzyme has a penicillin-insensitive transglycosylase N-terminal domain (formation of linear glycan strands) and a penicillin-sensitive transpeptidase C-terminal domain (cross-linking of the peptide subunits).</text>
</comment>
<keyword evidence="19 27" id="KW-0472">Membrane</keyword>
<proteinExistence type="inferred from homology"/>
<evidence type="ECO:0000256" key="18">
    <source>
        <dbReference type="ARBA" id="ARBA00022989"/>
    </source>
</evidence>
<dbReference type="SUPFAM" id="SSF53955">
    <property type="entry name" value="Lysozyme-like"/>
    <property type="match status" value="1"/>
</dbReference>
<dbReference type="InterPro" id="IPR001264">
    <property type="entry name" value="Glyco_trans_51"/>
</dbReference>
<dbReference type="Proteomes" id="UP000824175">
    <property type="component" value="Unassembled WGS sequence"/>
</dbReference>
<evidence type="ECO:0000259" key="28">
    <source>
        <dbReference type="Pfam" id="PF00905"/>
    </source>
</evidence>
<evidence type="ECO:0000256" key="27">
    <source>
        <dbReference type="SAM" id="Phobius"/>
    </source>
</evidence>
<dbReference type="GO" id="GO:0005886">
    <property type="term" value="C:plasma membrane"/>
    <property type="evidence" value="ECO:0007669"/>
    <property type="project" value="UniProtKB-SubCell"/>
</dbReference>
<keyword evidence="20" id="KW-0046">Antibiotic resistance</keyword>
<dbReference type="Pfam" id="PF00912">
    <property type="entry name" value="Transgly"/>
    <property type="match status" value="1"/>
</dbReference>
<dbReference type="GO" id="GO:0046677">
    <property type="term" value="P:response to antibiotic"/>
    <property type="evidence" value="ECO:0007669"/>
    <property type="project" value="UniProtKB-KW"/>
</dbReference>
<organism evidence="30 31">
    <name type="scientific">Candidatus Fimiplasma intestinipullorum</name>
    <dbReference type="NCBI Taxonomy" id="2840825"/>
    <lineage>
        <taxon>Bacteria</taxon>
        <taxon>Bacillati</taxon>
        <taxon>Bacillota</taxon>
        <taxon>Clostridia</taxon>
        <taxon>Eubacteriales</taxon>
        <taxon>Candidatus Fimiplasma</taxon>
    </lineage>
</organism>
<evidence type="ECO:0000256" key="10">
    <source>
        <dbReference type="ARBA" id="ARBA00022670"/>
    </source>
</evidence>
<evidence type="ECO:0000256" key="3">
    <source>
        <dbReference type="ARBA" id="ARBA00004752"/>
    </source>
</evidence>
<evidence type="ECO:0000256" key="14">
    <source>
        <dbReference type="ARBA" id="ARBA00022801"/>
    </source>
</evidence>
<dbReference type="GO" id="GO:0006508">
    <property type="term" value="P:proteolysis"/>
    <property type="evidence" value="ECO:0007669"/>
    <property type="project" value="UniProtKB-KW"/>
</dbReference>
<comment type="pathway">
    <text evidence="26">Glycan biosynthesis.</text>
</comment>
<evidence type="ECO:0000256" key="4">
    <source>
        <dbReference type="ARBA" id="ARBA00007090"/>
    </source>
</evidence>
<evidence type="ECO:0000256" key="22">
    <source>
        <dbReference type="ARBA" id="ARBA00023316"/>
    </source>
</evidence>
<sequence length="634" mass="71569">MRKVIKIMGIILGSLTSLVVLLYGIAFLAGKPEIGIAQSLEMVDRDGETFYVSINDSTSEWVTLEEVSPYFIDALLDTEDQYFYWHPGFDLIGIARAAMIDLKNMNLNQGASTITQQYVKNLFLTNEKSWTRKFKEAFLTMQVETHYSKDEILEGYLNTVYFGHGCYGLEAASQYYFSQSSQSLNLSQASLLAGMVNGPELYSPIKNPELAKERQSVVLNAMKNNGHINELEYEATLASPIELQVQDQEDENVTEGYYVDYVKSELARLGFDDEQYRSQGLKVYTTMDTELQLTLSRSITKYLGEDELQNAVVCLKPYTSEILALSGGNNYQDSQYNRALYAKRQMASTVKPLLYYDALANGMDPLTTFMSEKTTFQLANHETYSPQNFNDAYPNQEITMINALATSDNIYAVKTHLFLGTNQLAQSLKDFGFSEVKDNASLALGTVDTSILQLAGMYNTFASEGMYQEPYAITRIENRNGEVLYTHQEKTEEKLDQDLCLVMNQMMTATFDASLVGYATPTMLSFKTDQTFAAKTGSSDWDSWVVGFNPEILVGIWTGYDDMSPFPEEHKTVAREIFRDLTSFYMEGQEDVWYQPTANLVQVPIDPANGTLDPNGSIYWFYNRPGDLQIPDPT</sequence>
<dbReference type="EMBL" id="DVMJ01000022">
    <property type="protein sequence ID" value="HIU13069.1"/>
    <property type="molecule type" value="Genomic_DNA"/>
</dbReference>
<keyword evidence="10" id="KW-0645">Protease</keyword>
<keyword evidence="22" id="KW-0961">Cell wall biogenesis/degradation</keyword>
<dbReference type="AlphaFoldDB" id="A0A9D1HPD1"/>
<accession>A0A9D1HPD1</accession>
<evidence type="ECO:0000256" key="26">
    <source>
        <dbReference type="ARBA" id="ARBA00060592"/>
    </source>
</evidence>
<comment type="similarity">
    <text evidence="5">In the N-terminal section; belongs to the glycosyltransferase 51 family.</text>
</comment>
<dbReference type="Gene3D" id="1.10.3810.10">
    <property type="entry name" value="Biosynthetic peptidoglycan transglycosylase-like"/>
    <property type="match status" value="1"/>
</dbReference>
<evidence type="ECO:0000259" key="29">
    <source>
        <dbReference type="Pfam" id="PF00912"/>
    </source>
</evidence>
<comment type="subcellular location">
    <subcellularLocation>
        <location evidence="2">Cell membrane</location>
        <topology evidence="2">Single-pass type II membrane protein</topology>
    </subcellularLocation>
</comment>
<comment type="caution">
    <text evidence="30">The sequence shown here is derived from an EMBL/GenBank/DDBJ whole genome shotgun (WGS) entry which is preliminary data.</text>
</comment>
<evidence type="ECO:0000256" key="9">
    <source>
        <dbReference type="ARBA" id="ARBA00022645"/>
    </source>
</evidence>
<protein>
    <recommendedName>
        <fullName evidence="7">Penicillin-binding protein 1A</fullName>
        <ecNumber evidence="24">2.4.99.28</ecNumber>
        <ecNumber evidence="6">3.4.16.4</ecNumber>
    </recommendedName>
</protein>
<evidence type="ECO:0000256" key="15">
    <source>
        <dbReference type="ARBA" id="ARBA00022960"/>
    </source>
</evidence>
<keyword evidence="21" id="KW-0511">Multifunctional enzyme</keyword>
<feature type="domain" description="Glycosyl transferase family 51" evidence="29">
    <location>
        <begin position="55"/>
        <end position="223"/>
    </location>
</feature>
<evidence type="ECO:0000256" key="6">
    <source>
        <dbReference type="ARBA" id="ARBA00012448"/>
    </source>
</evidence>
<evidence type="ECO:0000256" key="1">
    <source>
        <dbReference type="ARBA" id="ARBA00002624"/>
    </source>
</evidence>
<evidence type="ECO:0000256" key="12">
    <source>
        <dbReference type="ARBA" id="ARBA00022679"/>
    </source>
</evidence>
<reference evidence="30" key="1">
    <citation type="submission" date="2020-10" db="EMBL/GenBank/DDBJ databases">
        <authorList>
            <person name="Gilroy R."/>
        </authorList>
    </citation>
    <scope>NUCLEOTIDE SEQUENCE</scope>
    <source>
        <strain evidence="30">CHK195-11698</strain>
    </source>
</reference>
<comment type="similarity">
    <text evidence="4">In the C-terminal section; belongs to the transpeptidase family.</text>
</comment>
<keyword evidence="12" id="KW-0808">Transferase</keyword>
<dbReference type="InterPro" id="IPR050396">
    <property type="entry name" value="Glycosyltr_51/Transpeptidase"/>
</dbReference>
<evidence type="ECO:0000256" key="17">
    <source>
        <dbReference type="ARBA" id="ARBA00022984"/>
    </source>
</evidence>
<evidence type="ECO:0000256" key="21">
    <source>
        <dbReference type="ARBA" id="ARBA00023268"/>
    </source>
</evidence>
<keyword evidence="14" id="KW-0378">Hydrolase</keyword>
<dbReference type="InterPro" id="IPR023346">
    <property type="entry name" value="Lysozyme-like_dom_sf"/>
</dbReference>
<gene>
    <name evidence="30" type="ORF">IAD15_03260</name>
</gene>
<keyword evidence="11" id="KW-0328">Glycosyltransferase</keyword>
<evidence type="ECO:0000256" key="16">
    <source>
        <dbReference type="ARBA" id="ARBA00022968"/>
    </source>
</evidence>
<evidence type="ECO:0000313" key="30">
    <source>
        <dbReference type="EMBL" id="HIU13069.1"/>
    </source>
</evidence>
<evidence type="ECO:0000256" key="11">
    <source>
        <dbReference type="ARBA" id="ARBA00022676"/>
    </source>
</evidence>
<keyword evidence="16" id="KW-0735">Signal-anchor</keyword>
<comment type="catalytic activity">
    <reaction evidence="23">
        <text>Preferential cleavage: (Ac)2-L-Lys-D-Ala-|-D-Ala. Also transpeptidation of peptidyl-alanyl moieties that are N-acyl substituents of D-alanine.</text>
        <dbReference type="EC" id="3.4.16.4"/>
    </reaction>
</comment>
<dbReference type="GO" id="GO:0030288">
    <property type="term" value="C:outer membrane-bounded periplasmic space"/>
    <property type="evidence" value="ECO:0007669"/>
    <property type="project" value="TreeGrafter"/>
</dbReference>
<evidence type="ECO:0000256" key="2">
    <source>
        <dbReference type="ARBA" id="ARBA00004401"/>
    </source>
</evidence>
<dbReference type="Gene3D" id="3.40.710.10">
    <property type="entry name" value="DD-peptidase/beta-lactamase superfamily"/>
    <property type="match status" value="1"/>
</dbReference>
<dbReference type="NCBIfam" id="TIGR02074">
    <property type="entry name" value="PBP_1a_fam"/>
    <property type="match status" value="1"/>
</dbReference>
<keyword evidence="13 27" id="KW-0812">Transmembrane</keyword>
<dbReference type="FunFam" id="1.10.3810.10:FF:000001">
    <property type="entry name" value="Penicillin-binding protein 1A"/>
    <property type="match status" value="1"/>
</dbReference>
<keyword evidence="15" id="KW-0133">Cell shape</keyword>
<evidence type="ECO:0000256" key="13">
    <source>
        <dbReference type="ARBA" id="ARBA00022692"/>
    </source>
</evidence>
<reference evidence="30" key="2">
    <citation type="journal article" date="2021" name="PeerJ">
        <title>Extensive microbial diversity within the chicken gut microbiome revealed by metagenomics and culture.</title>
        <authorList>
            <person name="Gilroy R."/>
            <person name="Ravi A."/>
            <person name="Getino M."/>
            <person name="Pursley I."/>
            <person name="Horton D.L."/>
            <person name="Alikhan N.F."/>
            <person name="Baker D."/>
            <person name="Gharbi K."/>
            <person name="Hall N."/>
            <person name="Watson M."/>
            <person name="Adriaenssens E.M."/>
            <person name="Foster-Nyarko E."/>
            <person name="Jarju S."/>
            <person name="Secka A."/>
            <person name="Antonio M."/>
            <person name="Oren A."/>
            <person name="Chaudhuri R.R."/>
            <person name="La Ragione R."/>
            <person name="Hildebrand F."/>
            <person name="Pallen M.J."/>
        </authorList>
    </citation>
    <scope>NUCLEOTIDE SEQUENCE</scope>
    <source>
        <strain evidence="30">CHK195-11698</strain>
    </source>
</reference>
<comment type="pathway">
    <text evidence="3">Cell wall biogenesis; peptidoglycan biosynthesis.</text>
</comment>
<evidence type="ECO:0000256" key="23">
    <source>
        <dbReference type="ARBA" id="ARBA00034000"/>
    </source>
</evidence>
<dbReference type="GO" id="GO:0009252">
    <property type="term" value="P:peptidoglycan biosynthetic process"/>
    <property type="evidence" value="ECO:0007669"/>
    <property type="project" value="UniProtKB-KW"/>
</dbReference>
<feature type="transmembrane region" description="Helical" evidence="27">
    <location>
        <begin position="7"/>
        <end position="29"/>
    </location>
</feature>
<keyword evidence="17" id="KW-0573">Peptidoglycan synthesis</keyword>
<dbReference type="GO" id="GO:0071555">
    <property type="term" value="P:cell wall organization"/>
    <property type="evidence" value="ECO:0007669"/>
    <property type="project" value="UniProtKB-KW"/>
</dbReference>
<evidence type="ECO:0000313" key="31">
    <source>
        <dbReference type="Proteomes" id="UP000824175"/>
    </source>
</evidence>
<dbReference type="PANTHER" id="PTHR32282">
    <property type="entry name" value="BINDING PROTEIN TRANSPEPTIDASE, PUTATIVE-RELATED"/>
    <property type="match status" value="1"/>
</dbReference>
<comment type="catalytic activity">
    <reaction evidence="25">
        <text>[GlcNAc-(1-&gt;4)-Mur2Ac(oyl-L-Ala-gamma-D-Glu-L-Lys-D-Ala-D-Ala)](n)-di-trans,octa-cis-undecaprenyl diphosphate + beta-D-GlcNAc-(1-&gt;4)-Mur2Ac(oyl-L-Ala-gamma-D-Glu-L-Lys-D-Ala-D-Ala)-di-trans,octa-cis-undecaprenyl diphosphate = [GlcNAc-(1-&gt;4)-Mur2Ac(oyl-L-Ala-gamma-D-Glu-L-Lys-D-Ala-D-Ala)](n+1)-di-trans,octa-cis-undecaprenyl diphosphate + di-trans,octa-cis-undecaprenyl diphosphate + H(+)</text>
        <dbReference type="Rhea" id="RHEA:23708"/>
        <dbReference type="Rhea" id="RHEA-COMP:9602"/>
        <dbReference type="Rhea" id="RHEA-COMP:9603"/>
        <dbReference type="ChEBI" id="CHEBI:15378"/>
        <dbReference type="ChEBI" id="CHEBI:58405"/>
        <dbReference type="ChEBI" id="CHEBI:60033"/>
        <dbReference type="ChEBI" id="CHEBI:78435"/>
        <dbReference type="EC" id="2.4.99.28"/>
    </reaction>
</comment>
<evidence type="ECO:0000256" key="8">
    <source>
        <dbReference type="ARBA" id="ARBA00022475"/>
    </source>
</evidence>
<dbReference type="InterPro" id="IPR036950">
    <property type="entry name" value="PBP_transglycosylase"/>
</dbReference>
<dbReference type="InterPro" id="IPR012338">
    <property type="entry name" value="Beta-lactam/transpept-like"/>
</dbReference>
<evidence type="ECO:0000256" key="20">
    <source>
        <dbReference type="ARBA" id="ARBA00023251"/>
    </source>
</evidence>
<keyword evidence="9" id="KW-0121">Carboxypeptidase</keyword>
<dbReference type="PANTHER" id="PTHR32282:SF11">
    <property type="entry name" value="PENICILLIN-BINDING PROTEIN 1B"/>
    <property type="match status" value="1"/>
</dbReference>
<dbReference type="GO" id="GO:0008658">
    <property type="term" value="F:penicillin binding"/>
    <property type="evidence" value="ECO:0007669"/>
    <property type="project" value="InterPro"/>
</dbReference>